<reference evidence="1 2" key="1">
    <citation type="submission" date="2015-04" db="EMBL/GenBank/DDBJ databases">
        <title>Whole genome shotgun sequence of Flavihumibacter petaseus NBRC 106054.</title>
        <authorList>
            <person name="Miyazawa S."/>
            <person name="Hosoyama A."/>
            <person name="Hashimoto M."/>
            <person name="Noguchi M."/>
            <person name="Tsuchikane K."/>
            <person name="Ohji S."/>
            <person name="Yamazoe A."/>
            <person name="Ichikawa N."/>
            <person name="Kimura A."/>
            <person name="Fujita N."/>
        </authorList>
    </citation>
    <scope>NUCLEOTIDE SEQUENCE [LARGE SCALE GENOMIC DNA]</scope>
    <source>
        <strain evidence="1 2">NBRC 106054</strain>
    </source>
</reference>
<dbReference type="SUPFAM" id="SSF49464">
    <property type="entry name" value="Carboxypeptidase regulatory domain-like"/>
    <property type="match status" value="1"/>
</dbReference>
<dbReference type="STRING" id="1220578.FPE01S_04_00300"/>
<evidence type="ECO:0000313" key="2">
    <source>
        <dbReference type="Proteomes" id="UP000033121"/>
    </source>
</evidence>
<comment type="caution">
    <text evidence="1">The sequence shown here is derived from an EMBL/GenBank/DDBJ whole genome shotgun (WGS) entry which is preliminary data.</text>
</comment>
<dbReference type="EMBL" id="BBWV01000004">
    <property type="protein sequence ID" value="GAO44787.1"/>
    <property type="molecule type" value="Genomic_DNA"/>
</dbReference>
<keyword evidence="2" id="KW-1185">Reference proteome</keyword>
<accession>A0A0E9N480</accession>
<dbReference type="RefSeq" id="WP_046370798.1">
    <property type="nucleotide sequence ID" value="NZ_BBWV01000004.1"/>
</dbReference>
<proteinExistence type="predicted"/>
<dbReference type="AlphaFoldDB" id="A0A0E9N480"/>
<name>A0A0E9N480_9BACT</name>
<evidence type="ECO:0008006" key="3">
    <source>
        <dbReference type="Google" id="ProtNLM"/>
    </source>
</evidence>
<organism evidence="1 2">
    <name type="scientific">Flavihumibacter petaseus NBRC 106054</name>
    <dbReference type="NCBI Taxonomy" id="1220578"/>
    <lineage>
        <taxon>Bacteria</taxon>
        <taxon>Pseudomonadati</taxon>
        <taxon>Bacteroidota</taxon>
        <taxon>Chitinophagia</taxon>
        <taxon>Chitinophagales</taxon>
        <taxon>Chitinophagaceae</taxon>
        <taxon>Flavihumibacter</taxon>
    </lineage>
</organism>
<dbReference type="PROSITE" id="PS51257">
    <property type="entry name" value="PROKAR_LIPOPROTEIN"/>
    <property type="match status" value="1"/>
</dbReference>
<dbReference type="Proteomes" id="UP000033121">
    <property type="component" value="Unassembled WGS sequence"/>
</dbReference>
<protein>
    <recommendedName>
        <fullName evidence="3">Carboxypeptidase regulatory-like domain-containing protein</fullName>
    </recommendedName>
</protein>
<dbReference type="Gene3D" id="2.60.40.1120">
    <property type="entry name" value="Carboxypeptidase-like, regulatory domain"/>
    <property type="match status" value="1"/>
</dbReference>
<dbReference type="InterPro" id="IPR008969">
    <property type="entry name" value="CarboxyPept-like_regulatory"/>
</dbReference>
<gene>
    <name evidence="1" type="ORF">FPE01S_04_00300</name>
</gene>
<evidence type="ECO:0000313" key="1">
    <source>
        <dbReference type="EMBL" id="GAO44787.1"/>
    </source>
</evidence>
<sequence length="107" mass="12080">MKISFVCIVLFLTSCTFDTHVSGVVIDEKTGLPVKEVLVRTIKDLNGRELEFAETKSSIDGHFDLKFSTKSARDNEVSVELSKPGYQTNIYTCHHESTNDTLVLRRQ</sequence>